<keyword evidence="5" id="KW-0963">Cytoplasm</keyword>
<protein>
    <recommendedName>
        <fullName evidence="4">Protein-L-isoaspartate O-methyltransferase</fullName>
        <ecNumber evidence="3">2.1.1.77</ecNumber>
    </recommendedName>
    <alternativeName>
        <fullName evidence="11">L-isoaspartyl protein carboxyl methyltransferase</fullName>
    </alternativeName>
    <alternativeName>
        <fullName evidence="9">Protein L-isoaspartyl methyltransferase</fullName>
    </alternativeName>
    <alternativeName>
        <fullName evidence="10">Protein-beta-aspartate methyltransferase</fullName>
    </alternativeName>
</protein>
<evidence type="ECO:0000256" key="11">
    <source>
        <dbReference type="ARBA" id="ARBA00031350"/>
    </source>
</evidence>
<evidence type="ECO:0000256" key="9">
    <source>
        <dbReference type="ARBA" id="ARBA00030757"/>
    </source>
</evidence>
<dbReference type="PANTHER" id="PTHR11579">
    <property type="entry name" value="PROTEIN-L-ISOASPARTATE O-METHYLTRANSFERASE"/>
    <property type="match status" value="1"/>
</dbReference>
<evidence type="ECO:0000256" key="7">
    <source>
        <dbReference type="ARBA" id="ARBA00022679"/>
    </source>
</evidence>
<dbReference type="OrthoDB" id="9807766at2"/>
<accession>A0A2P7STV1</accession>
<dbReference type="InterPro" id="IPR029063">
    <property type="entry name" value="SAM-dependent_MTases_sf"/>
</dbReference>
<dbReference type="InterPro" id="IPR000682">
    <property type="entry name" value="PCMT"/>
</dbReference>
<gene>
    <name evidence="12" type="ORF">C7I84_01630</name>
</gene>
<proteinExistence type="inferred from homology"/>
<dbReference type="EC" id="2.1.1.77" evidence="3"/>
<dbReference type="SUPFAM" id="SSF53335">
    <property type="entry name" value="S-adenosyl-L-methionine-dependent methyltransferases"/>
    <property type="match status" value="1"/>
</dbReference>
<evidence type="ECO:0000256" key="10">
    <source>
        <dbReference type="ARBA" id="ARBA00031323"/>
    </source>
</evidence>
<evidence type="ECO:0000313" key="13">
    <source>
        <dbReference type="Proteomes" id="UP000241229"/>
    </source>
</evidence>
<evidence type="ECO:0000256" key="1">
    <source>
        <dbReference type="ARBA" id="ARBA00004496"/>
    </source>
</evidence>
<evidence type="ECO:0000256" key="6">
    <source>
        <dbReference type="ARBA" id="ARBA00022603"/>
    </source>
</evidence>
<dbReference type="CDD" id="cd02440">
    <property type="entry name" value="AdoMet_MTases"/>
    <property type="match status" value="1"/>
</dbReference>
<dbReference type="AlphaFoldDB" id="A0A2P7STV1"/>
<dbReference type="Gene3D" id="3.40.50.150">
    <property type="entry name" value="Vaccinia Virus protein VP39"/>
    <property type="match status" value="1"/>
</dbReference>
<evidence type="ECO:0000256" key="5">
    <source>
        <dbReference type="ARBA" id="ARBA00022490"/>
    </source>
</evidence>
<evidence type="ECO:0000313" key="12">
    <source>
        <dbReference type="EMBL" id="PSJ65896.1"/>
    </source>
</evidence>
<dbReference type="GO" id="GO:0005737">
    <property type="term" value="C:cytoplasm"/>
    <property type="evidence" value="ECO:0007669"/>
    <property type="project" value="UniProtKB-SubCell"/>
</dbReference>
<dbReference type="Pfam" id="PF01135">
    <property type="entry name" value="PCMT"/>
    <property type="match status" value="1"/>
</dbReference>
<keyword evidence="13" id="KW-1185">Reference proteome</keyword>
<evidence type="ECO:0000256" key="8">
    <source>
        <dbReference type="ARBA" id="ARBA00022691"/>
    </source>
</evidence>
<dbReference type="GO" id="GO:0032259">
    <property type="term" value="P:methylation"/>
    <property type="evidence" value="ECO:0007669"/>
    <property type="project" value="UniProtKB-KW"/>
</dbReference>
<comment type="subcellular location">
    <subcellularLocation>
        <location evidence="1">Cytoplasm</location>
    </subcellularLocation>
</comment>
<comment type="similarity">
    <text evidence="2">Belongs to the methyltransferase superfamily. L-isoaspartyl/D-aspartyl protein methyltransferase family.</text>
</comment>
<reference evidence="12 13" key="1">
    <citation type="submission" date="2018-03" db="EMBL/GenBank/DDBJ databases">
        <title>The draft genome of Mesorhizobium sp. 6GN-30.</title>
        <authorList>
            <person name="Liu L."/>
            <person name="Li L."/>
            <person name="Wang T."/>
            <person name="Zhang X."/>
            <person name="Liang L."/>
        </authorList>
    </citation>
    <scope>NUCLEOTIDE SEQUENCE [LARGE SCALE GENOMIC DNA]</scope>
    <source>
        <strain evidence="12 13">6GN30</strain>
    </source>
</reference>
<dbReference type="EMBL" id="PXYK01000001">
    <property type="protein sequence ID" value="PSJ65896.1"/>
    <property type="molecule type" value="Genomic_DNA"/>
</dbReference>
<organism evidence="12 13">
    <name type="scientific">Kumtagia ephedrae</name>
    <dbReference type="NCBI Taxonomy" id="2116701"/>
    <lineage>
        <taxon>Bacteria</taxon>
        <taxon>Pseudomonadati</taxon>
        <taxon>Pseudomonadota</taxon>
        <taxon>Alphaproteobacteria</taxon>
        <taxon>Hyphomicrobiales</taxon>
        <taxon>Phyllobacteriaceae</taxon>
        <taxon>Kumtagia</taxon>
    </lineage>
</organism>
<keyword evidence="8" id="KW-0949">S-adenosyl-L-methionine</keyword>
<dbReference type="Proteomes" id="UP000241229">
    <property type="component" value="Unassembled WGS sequence"/>
</dbReference>
<comment type="caution">
    <text evidence="12">The sequence shown here is derived from an EMBL/GenBank/DDBJ whole genome shotgun (WGS) entry which is preliminary data.</text>
</comment>
<keyword evidence="7 12" id="KW-0808">Transferase</keyword>
<keyword evidence="6 12" id="KW-0489">Methyltransferase</keyword>
<evidence type="ECO:0000256" key="2">
    <source>
        <dbReference type="ARBA" id="ARBA00005369"/>
    </source>
</evidence>
<name>A0A2P7STV1_9HYPH</name>
<sequence>MAAASRSADPRLERVFAMVPREAFLPPPPWHVLINDHIVETPGSDPSYLYQNSLIVLDARKGINNGEPFLHAGWIGAVAPQPGEHVVHIGTGMGYYTAILSMLVLDGGSVTAYEIDVWLAAAAARNLEPFDNVTVVNADAVAARLPAADVIYVNAGVVAPPASWLQALKPGGRLVFPWRPARDIGIAMLVTRLAAGFSAQPLSRAWFIPCVGASEDARTIRRPGYRSAWKTRAIVLDVEREPDDSAVAVYSGLWFSSQPPA</sequence>
<dbReference type="GO" id="GO:0004719">
    <property type="term" value="F:protein-L-isoaspartate (D-aspartate) O-methyltransferase activity"/>
    <property type="evidence" value="ECO:0007669"/>
    <property type="project" value="UniProtKB-EC"/>
</dbReference>
<evidence type="ECO:0000256" key="4">
    <source>
        <dbReference type="ARBA" id="ARBA00013346"/>
    </source>
</evidence>
<evidence type="ECO:0000256" key="3">
    <source>
        <dbReference type="ARBA" id="ARBA00011890"/>
    </source>
</evidence>
<dbReference type="PANTHER" id="PTHR11579:SF0">
    <property type="entry name" value="PROTEIN-L-ISOASPARTATE(D-ASPARTATE) O-METHYLTRANSFERASE"/>
    <property type="match status" value="1"/>
</dbReference>